<dbReference type="EMBL" id="LAOO01000001">
    <property type="protein sequence ID" value="KJW01078.1"/>
    <property type="molecule type" value="Genomic_DNA"/>
</dbReference>
<keyword evidence="1" id="KW-1133">Transmembrane helix</keyword>
<reference evidence="2 3" key="1">
    <citation type="submission" date="2015-02" db="EMBL/GenBank/DDBJ databases">
        <title>Genome Sequencing of Rickettsiales.</title>
        <authorList>
            <person name="Daugherty S.C."/>
            <person name="Su Q."/>
            <person name="Abolude K."/>
            <person name="Beier-Sexton M."/>
            <person name="Carlyon J.A."/>
            <person name="Carter R."/>
            <person name="Day N.P."/>
            <person name="Dumler S.J."/>
            <person name="Dyachenko V."/>
            <person name="Godinez A."/>
            <person name="Kurtti T.J."/>
            <person name="Lichay M."/>
            <person name="Mullins K.E."/>
            <person name="Ott S."/>
            <person name="Pappas-Brown V."/>
            <person name="Paris D.H."/>
            <person name="Patel P."/>
            <person name="Richards A.L."/>
            <person name="Sadzewicz L."/>
            <person name="Sears K."/>
            <person name="Seidman D."/>
            <person name="Sengamalay N."/>
            <person name="Stenos J."/>
            <person name="Tallon L.J."/>
            <person name="Vincent G."/>
            <person name="Fraser C.M."/>
            <person name="Munderloh U."/>
            <person name="Dunning-Hotopp J.C."/>
        </authorList>
    </citation>
    <scope>NUCLEOTIDE SEQUENCE [LARGE SCALE GENOMIC DNA]</scope>
    <source>
        <strain evidence="2 3">Tate's Hell</strain>
    </source>
</reference>
<feature type="transmembrane region" description="Helical" evidence="1">
    <location>
        <begin position="44"/>
        <end position="67"/>
    </location>
</feature>
<name>A0ABR5DQV4_RICPA</name>
<dbReference type="InterPro" id="IPR036259">
    <property type="entry name" value="MFS_trans_sf"/>
</dbReference>
<gene>
    <name evidence="2" type="ORF">RPATATE_0632</name>
</gene>
<protein>
    <submittedName>
        <fullName evidence="2">Uncharacterized protein</fullName>
    </submittedName>
</protein>
<keyword evidence="1" id="KW-0812">Transmembrane</keyword>
<evidence type="ECO:0000313" key="2">
    <source>
        <dbReference type="EMBL" id="KJW01078.1"/>
    </source>
</evidence>
<proteinExistence type="predicted"/>
<keyword evidence="1" id="KW-0472">Membrane</keyword>
<evidence type="ECO:0000256" key="1">
    <source>
        <dbReference type="SAM" id="Phobius"/>
    </source>
</evidence>
<dbReference type="SUPFAM" id="SSF103473">
    <property type="entry name" value="MFS general substrate transporter"/>
    <property type="match status" value="1"/>
</dbReference>
<keyword evidence="3" id="KW-1185">Reference proteome</keyword>
<feature type="transmembrane region" description="Helical" evidence="1">
    <location>
        <begin position="79"/>
        <end position="98"/>
    </location>
</feature>
<accession>A0ABR5DQV4</accession>
<sequence>MFLYFLALPVLYYKVLPEINSYIDFSQSSKYFEVLQVIIKDKILWLYAFIIGAFNGIYYGFFIEAPFILIDKMKVSPSFYGKLAFLLSFAAIFGGFLGGGI</sequence>
<comment type="caution">
    <text evidence="2">The sequence shown here is derived from an EMBL/GenBank/DDBJ whole genome shotgun (WGS) entry which is preliminary data.</text>
</comment>
<evidence type="ECO:0000313" key="3">
    <source>
        <dbReference type="Proteomes" id="UP000035491"/>
    </source>
</evidence>
<organism evidence="2 3">
    <name type="scientific">Rickettsia parkeri str. Tate's Hell</name>
    <dbReference type="NCBI Taxonomy" id="1359189"/>
    <lineage>
        <taxon>Bacteria</taxon>
        <taxon>Pseudomonadati</taxon>
        <taxon>Pseudomonadota</taxon>
        <taxon>Alphaproteobacteria</taxon>
        <taxon>Rickettsiales</taxon>
        <taxon>Rickettsiaceae</taxon>
        <taxon>Rickettsieae</taxon>
        <taxon>Rickettsia</taxon>
        <taxon>spotted fever group</taxon>
    </lineage>
</organism>
<dbReference type="Gene3D" id="1.20.1720.10">
    <property type="entry name" value="Multidrug resistance protein D"/>
    <property type="match status" value="1"/>
</dbReference>
<dbReference type="Proteomes" id="UP000035491">
    <property type="component" value="Unassembled WGS sequence"/>
</dbReference>